<dbReference type="EMBL" id="VJMJ01000232">
    <property type="protein sequence ID" value="KAF0725856.1"/>
    <property type="molecule type" value="Genomic_DNA"/>
</dbReference>
<dbReference type="Pfam" id="PF00069">
    <property type="entry name" value="Pkinase"/>
    <property type="match status" value="1"/>
</dbReference>
<dbReference type="GO" id="GO:0005737">
    <property type="term" value="C:cytoplasm"/>
    <property type="evidence" value="ECO:0007669"/>
    <property type="project" value="TreeGrafter"/>
</dbReference>
<comment type="caution">
    <text evidence="5">The sequence shown here is derived from an EMBL/GenBank/DDBJ whole genome shotgun (WGS) entry which is preliminary data.</text>
</comment>
<dbReference type="InterPro" id="IPR011009">
    <property type="entry name" value="Kinase-like_dom_sf"/>
</dbReference>
<feature type="domain" description="Protein kinase" evidence="4">
    <location>
        <begin position="1"/>
        <end position="254"/>
    </location>
</feature>
<evidence type="ECO:0000259" key="4">
    <source>
        <dbReference type="PROSITE" id="PS50011"/>
    </source>
</evidence>
<dbReference type="GO" id="GO:0035556">
    <property type="term" value="P:intracellular signal transduction"/>
    <property type="evidence" value="ECO:0007669"/>
    <property type="project" value="TreeGrafter"/>
</dbReference>
<dbReference type="Proteomes" id="UP000481153">
    <property type="component" value="Unassembled WGS sequence"/>
</dbReference>
<dbReference type="PROSITE" id="PS50011">
    <property type="entry name" value="PROTEIN_KINASE_DOM"/>
    <property type="match status" value="1"/>
</dbReference>
<dbReference type="GO" id="GO:0005524">
    <property type="term" value="F:ATP binding"/>
    <property type="evidence" value="ECO:0007669"/>
    <property type="project" value="UniProtKB-KW"/>
</dbReference>
<sequence>MADYLHLKTFEGSSAALYATAEGDVVVVKQSRDVESKVFHDVELAGGHPNILHLLDLKTKSDGTSYMTLEYCENGDFLDLLNAGPIGDTQCLTYFAQIVSAVAFLHGLGYSHTDLSFENVLLGPRREAKLMDFGYCKRLDHLLRGRSGKEPFMAPEMFTGRNWAPGPTDVWALGMMLFTLFTREYMFPDGVTAAYDLSNSLRSMGIRGVLARNPEWQSRIPPACVRLLDVMLVFNPARRISIDRLLKRIETPTEPSQKRRSMTSSQFASKRKSREAPMVHS</sequence>
<evidence type="ECO:0000313" key="6">
    <source>
        <dbReference type="Proteomes" id="UP000481153"/>
    </source>
</evidence>
<dbReference type="GO" id="GO:0004674">
    <property type="term" value="F:protein serine/threonine kinase activity"/>
    <property type="evidence" value="ECO:0007669"/>
    <property type="project" value="TreeGrafter"/>
</dbReference>
<dbReference type="PROSITE" id="PS00109">
    <property type="entry name" value="PROTEIN_KINASE_TYR"/>
    <property type="match status" value="1"/>
</dbReference>
<name>A0A6G0WEB1_9STRA</name>
<evidence type="ECO:0000256" key="3">
    <source>
        <dbReference type="SAM" id="MobiDB-lite"/>
    </source>
</evidence>
<evidence type="ECO:0000313" key="5">
    <source>
        <dbReference type="EMBL" id="KAF0725856.1"/>
    </source>
</evidence>
<evidence type="ECO:0000256" key="2">
    <source>
        <dbReference type="ARBA" id="ARBA00022840"/>
    </source>
</evidence>
<accession>A0A6G0WEB1</accession>
<protein>
    <recommendedName>
        <fullName evidence="4">Protein kinase domain-containing protein</fullName>
    </recommendedName>
</protein>
<dbReference type="SUPFAM" id="SSF56112">
    <property type="entry name" value="Protein kinase-like (PK-like)"/>
    <property type="match status" value="1"/>
</dbReference>
<keyword evidence="2" id="KW-0067">ATP-binding</keyword>
<keyword evidence="1" id="KW-0547">Nucleotide-binding</keyword>
<gene>
    <name evidence="5" type="ORF">Ae201684_015818</name>
</gene>
<dbReference type="PANTHER" id="PTHR24346:SF75">
    <property type="entry name" value="AURORA KINASE"/>
    <property type="match status" value="1"/>
</dbReference>
<organism evidence="5 6">
    <name type="scientific">Aphanomyces euteiches</name>
    <dbReference type="NCBI Taxonomy" id="100861"/>
    <lineage>
        <taxon>Eukaryota</taxon>
        <taxon>Sar</taxon>
        <taxon>Stramenopiles</taxon>
        <taxon>Oomycota</taxon>
        <taxon>Saprolegniomycetes</taxon>
        <taxon>Saprolegniales</taxon>
        <taxon>Verrucalvaceae</taxon>
        <taxon>Aphanomyces</taxon>
    </lineage>
</organism>
<dbReference type="InterPro" id="IPR000719">
    <property type="entry name" value="Prot_kinase_dom"/>
</dbReference>
<dbReference type="VEuPathDB" id="FungiDB:AeMF1_019405"/>
<reference evidence="5 6" key="1">
    <citation type="submission" date="2019-07" db="EMBL/GenBank/DDBJ databases">
        <title>Genomics analysis of Aphanomyces spp. identifies a new class of oomycete effector associated with host adaptation.</title>
        <authorList>
            <person name="Gaulin E."/>
        </authorList>
    </citation>
    <scope>NUCLEOTIDE SEQUENCE [LARGE SCALE GENOMIC DNA]</scope>
    <source>
        <strain evidence="5 6">ATCC 201684</strain>
    </source>
</reference>
<proteinExistence type="predicted"/>
<dbReference type="InterPro" id="IPR008266">
    <property type="entry name" value="Tyr_kinase_AS"/>
</dbReference>
<dbReference type="Gene3D" id="1.10.510.10">
    <property type="entry name" value="Transferase(Phosphotransferase) domain 1"/>
    <property type="match status" value="1"/>
</dbReference>
<dbReference type="PANTHER" id="PTHR24346">
    <property type="entry name" value="MAP/MICROTUBULE AFFINITY-REGULATING KINASE"/>
    <property type="match status" value="1"/>
</dbReference>
<keyword evidence="6" id="KW-1185">Reference proteome</keyword>
<feature type="region of interest" description="Disordered" evidence="3">
    <location>
        <begin position="251"/>
        <end position="281"/>
    </location>
</feature>
<dbReference type="AlphaFoldDB" id="A0A6G0WEB1"/>
<evidence type="ECO:0000256" key="1">
    <source>
        <dbReference type="ARBA" id="ARBA00022741"/>
    </source>
</evidence>